<dbReference type="PANTHER" id="PTHR43792:SF8">
    <property type="entry name" value="[RIBOSOMAL PROTEIN US5]-ALANINE N-ACETYLTRANSFERASE"/>
    <property type="match status" value="1"/>
</dbReference>
<accession>A0ABV0F4P5</accession>
<dbReference type="PROSITE" id="PS51186">
    <property type="entry name" value="GNAT"/>
    <property type="match status" value="1"/>
</dbReference>
<evidence type="ECO:0000313" key="5">
    <source>
        <dbReference type="EMBL" id="MEO1782111.1"/>
    </source>
</evidence>
<dbReference type="RefSeq" id="WP_161870480.1">
    <property type="nucleotide sequence ID" value="NZ_MAEI02000001.1"/>
</dbReference>
<evidence type="ECO:0000313" key="6">
    <source>
        <dbReference type="Proteomes" id="UP001429357"/>
    </source>
</evidence>
<dbReference type="Pfam" id="PF13302">
    <property type="entry name" value="Acetyltransf_3"/>
    <property type="match status" value="1"/>
</dbReference>
<dbReference type="Gene3D" id="3.40.630.30">
    <property type="match status" value="1"/>
</dbReference>
<evidence type="ECO:0000259" key="4">
    <source>
        <dbReference type="PROSITE" id="PS51186"/>
    </source>
</evidence>
<reference evidence="5" key="1">
    <citation type="submission" date="2016-06" db="EMBL/GenBank/DDBJ databases">
        <authorList>
            <person name="Van Tyne D."/>
        </authorList>
    </citation>
    <scope>NUCLEOTIDE SEQUENCE</scope>
    <source>
        <strain evidence="5">JM9A</strain>
    </source>
</reference>
<gene>
    <name evidence="5" type="ORF">BAU18_001704</name>
</gene>
<evidence type="ECO:0000256" key="2">
    <source>
        <dbReference type="ARBA" id="ARBA00023315"/>
    </source>
</evidence>
<reference evidence="5" key="2">
    <citation type="submission" date="2024-02" db="EMBL/GenBank/DDBJ databases">
        <title>The Genome Sequence of Enterococcus diestrammenae JM9A.</title>
        <authorList>
            <person name="Earl A."/>
            <person name="Manson A."/>
            <person name="Gilmore M."/>
            <person name="Sanders J."/>
            <person name="Shea T."/>
            <person name="Howe W."/>
            <person name="Livny J."/>
            <person name="Cuomo C."/>
            <person name="Neafsey D."/>
            <person name="Birren B."/>
        </authorList>
    </citation>
    <scope>NUCLEOTIDE SEQUENCE</scope>
    <source>
        <strain evidence="5">JM9A</strain>
    </source>
</reference>
<protein>
    <submittedName>
        <fullName evidence="5">Ribosomal-protein-alanine N-acetyltransferase</fullName>
    </submittedName>
</protein>
<evidence type="ECO:0000256" key="1">
    <source>
        <dbReference type="ARBA" id="ARBA00022679"/>
    </source>
</evidence>
<evidence type="ECO:0000256" key="3">
    <source>
        <dbReference type="ARBA" id="ARBA00038502"/>
    </source>
</evidence>
<dbReference type="SUPFAM" id="SSF55729">
    <property type="entry name" value="Acyl-CoA N-acyltransferases (Nat)"/>
    <property type="match status" value="1"/>
</dbReference>
<proteinExistence type="inferred from homology"/>
<dbReference type="PANTHER" id="PTHR43792">
    <property type="entry name" value="GNAT FAMILY, PUTATIVE (AFU_ORTHOLOGUE AFUA_3G00765)-RELATED-RELATED"/>
    <property type="match status" value="1"/>
</dbReference>
<dbReference type="InterPro" id="IPR016181">
    <property type="entry name" value="Acyl_CoA_acyltransferase"/>
</dbReference>
<dbReference type="Proteomes" id="UP001429357">
    <property type="component" value="Unassembled WGS sequence"/>
</dbReference>
<name>A0ABV0F4P5_9ENTE</name>
<organism evidence="5 6">
    <name type="scientific">Enterococcus diestrammenae</name>
    <dbReference type="NCBI Taxonomy" id="1155073"/>
    <lineage>
        <taxon>Bacteria</taxon>
        <taxon>Bacillati</taxon>
        <taxon>Bacillota</taxon>
        <taxon>Bacilli</taxon>
        <taxon>Lactobacillales</taxon>
        <taxon>Enterococcaceae</taxon>
        <taxon>Enterococcus</taxon>
    </lineage>
</organism>
<sequence length="181" mass="20846">MLSTYQDNLIQLASNNYFETVRFYLKPISLSDLLEYHGLTSDDEALKYDYPAHQNLEESLWMMVRWQLSNPLGKYGIYMKTTGKLVGNISLTLSEEEAVARIGYAVNPNYWRQGIAFECLMVISTFAMKQLTLDKLLAEVHEENQPSIKLLEKSGFREIASKTASSLRYPSFIEKTYARFS</sequence>
<dbReference type="EMBL" id="MAEI02000001">
    <property type="protein sequence ID" value="MEO1782111.1"/>
    <property type="molecule type" value="Genomic_DNA"/>
</dbReference>
<feature type="domain" description="N-acetyltransferase" evidence="4">
    <location>
        <begin position="34"/>
        <end position="179"/>
    </location>
</feature>
<dbReference type="InterPro" id="IPR000182">
    <property type="entry name" value="GNAT_dom"/>
</dbReference>
<keyword evidence="6" id="KW-1185">Reference proteome</keyword>
<comment type="caution">
    <text evidence="5">The sequence shown here is derived from an EMBL/GenBank/DDBJ whole genome shotgun (WGS) entry which is preliminary data.</text>
</comment>
<comment type="similarity">
    <text evidence="3">Belongs to the acetyltransferase family. RimJ subfamily.</text>
</comment>
<keyword evidence="1" id="KW-0808">Transferase</keyword>
<dbReference type="InterPro" id="IPR051531">
    <property type="entry name" value="N-acetyltransferase"/>
</dbReference>
<keyword evidence="2" id="KW-0012">Acyltransferase</keyword>